<comment type="function">
    <text evidence="4">A flexible structure which links the flagellar filament to the drive apparatus in the basal body.</text>
</comment>
<proteinExistence type="inferred from homology"/>
<comment type="similarity">
    <text evidence="2 4">Belongs to the flagella basal body rod proteins family.</text>
</comment>
<dbReference type="Pfam" id="PF06429">
    <property type="entry name" value="Flg_bbr_C"/>
    <property type="match status" value="1"/>
</dbReference>
<feature type="domain" description="Flagellar basal body rod protein N-terminal" evidence="5">
    <location>
        <begin position="7"/>
        <end position="37"/>
    </location>
</feature>
<dbReference type="PANTHER" id="PTHR30435:SF1">
    <property type="entry name" value="FLAGELLAR HOOK PROTEIN FLGE"/>
    <property type="match status" value="1"/>
</dbReference>
<dbReference type="Proteomes" id="UP001385499">
    <property type="component" value="Unassembled WGS sequence"/>
</dbReference>
<dbReference type="InterPro" id="IPR001444">
    <property type="entry name" value="Flag_bb_rod_N"/>
</dbReference>
<keyword evidence="9" id="KW-1185">Reference proteome</keyword>
<dbReference type="InterPro" id="IPR037925">
    <property type="entry name" value="FlgE/F/G-like"/>
</dbReference>
<evidence type="ECO:0000256" key="2">
    <source>
        <dbReference type="ARBA" id="ARBA00009677"/>
    </source>
</evidence>
<keyword evidence="3 4" id="KW-0975">Bacterial flagellum</keyword>
<dbReference type="PANTHER" id="PTHR30435">
    <property type="entry name" value="FLAGELLAR PROTEIN"/>
    <property type="match status" value="1"/>
</dbReference>
<accession>A0ABU8TL08</accession>
<keyword evidence="8" id="KW-0966">Cell projection</keyword>
<evidence type="ECO:0000256" key="1">
    <source>
        <dbReference type="ARBA" id="ARBA00004117"/>
    </source>
</evidence>
<dbReference type="SUPFAM" id="SSF117143">
    <property type="entry name" value="Flagellar hook protein flgE"/>
    <property type="match status" value="1"/>
</dbReference>
<organism evidence="8 9">
    <name type="scientific">Roseibium algae</name>
    <dbReference type="NCBI Taxonomy" id="3123038"/>
    <lineage>
        <taxon>Bacteria</taxon>
        <taxon>Pseudomonadati</taxon>
        <taxon>Pseudomonadota</taxon>
        <taxon>Alphaproteobacteria</taxon>
        <taxon>Hyphomicrobiales</taxon>
        <taxon>Stappiaceae</taxon>
        <taxon>Roseibium</taxon>
    </lineage>
</organism>
<evidence type="ECO:0000259" key="6">
    <source>
        <dbReference type="Pfam" id="PF06429"/>
    </source>
</evidence>
<dbReference type="InterPro" id="IPR010930">
    <property type="entry name" value="Flg_bb/hook_C_dom"/>
</dbReference>
<evidence type="ECO:0000259" key="7">
    <source>
        <dbReference type="Pfam" id="PF22692"/>
    </source>
</evidence>
<dbReference type="RefSeq" id="WP_340274603.1">
    <property type="nucleotide sequence ID" value="NZ_JBAKIA010000006.1"/>
</dbReference>
<dbReference type="InterPro" id="IPR053967">
    <property type="entry name" value="LlgE_F_G-like_D1"/>
</dbReference>
<evidence type="ECO:0000313" key="9">
    <source>
        <dbReference type="Proteomes" id="UP001385499"/>
    </source>
</evidence>
<dbReference type="Pfam" id="PF00460">
    <property type="entry name" value="Flg_bb_rod"/>
    <property type="match status" value="1"/>
</dbReference>
<evidence type="ECO:0000256" key="3">
    <source>
        <dbReference type="ARBA" id="ARBA00023143"/>
    </source>
</evidence>
<sequence length="462" mass="47626">MGIYGAINSATSGLSAQATALENISGNVANSQTTGYKRLDTTFADLVSGGGATQASQVAGTTFATSRATNTIQGDISDSAVDTYMAINGDGYFVVTSAADVVDGQTTFADDSYYTRAGDFEIDEDGYMVNRSGYYLMGYQLDPATGNPIGDATGVIQIDDQPIPAKKTTSIDYQANLPPVPATTRYDGADPASALLDPAIVTADIPNTQTDIFRESSISAGSKTVYNENGTGLNVDVRWAKTANADPAALPTAIEDTWSMYVSSGGAGTDDWLQVGSATFDGAGDLSGLTAGSVGTVSVSGDGFDVASLTVGNTTLTGLNLDFGTDLTQFSANSSIASSVALSQDGYAAGEIVGISIDESGRINASYSNSQSRALYEIPLAEFDAEQELRRVNGSAFAATPTSGEATLTASGAVLANSLELSNADIADEFSKLIITQQAYSANSKIITSADEMLDSALNMVR</sequence>
<dbReference type="NCBIfam" id="TIGR03506">
    <property type="entry name" value="FlgEFG_subfam"/>
    <property type="match status" value="1"/>
</dbReference>
<dbReference type="EMBL" id="JBAKIA010000006">
    <property type="protein sequence ID" value="MEJ8474836.1"/>
    <property type="molecule type" value="Genomic_DNA"/>
</dbReference>
<dbReference type="Pfam" id="PF22692">
    <property type="entry name" value="LlgE_F_G_D1"/>
    <property type="match status" value="1"/>
</dbReference>
<reference evidence="8 9" key="1">
    <citation type="submission" date="2024-02" db="EMBL/GenBank/DDBJ databases">
        <title>Roseibium algae sp. nov., isolated from marine alga (Grateloupia sp.), showing potential in myo-inositol conversion.</title>
        <authorList>
            <person name="Wang Y."/>
        </authorList>
    </citation>
    <scope>NUCLEOTIDE SEQUENCE [LARGE SCALE GENOMIC DNA]</scope>
    <source>
        <strain evidence="8 9">H3510</strain>
    </source>
</reference>
<evidence type="ECO:0000256" key="4">
    <source>
        <dbReference type="RuleBase" id="RU362116"/>
    </source>
</evidence>
<dbReference type="InterPro" id="IPR037058">
    <property type="entry name" value="Falgellar_hook_FlgE_sf"/>
</dbReference>
<dbReference type="Gene3D" id="2.60.98.20">
    <property type="entry name" value="Flagellar hook protein FlgE"/>
    <property type="match status" value="1"/>
</dbReference>
<protein>
    <recommendedName>
        <fullName evidence="4">Flagellar hook protein FlgE</fullName>
    </recommendedName>
</protein>
<keyword evidence="8" id="KW-0282">Flagellum</keyword>
<comment type="subcellular location">
    <subcellularLocation>
        <location evidence="1 4">Bacterial flagellum basal body</location>
    </subcellularLocation>
</comment>
<evidence type="ECO:0000259" key="5">
    <source>
        <dbReference type="Pfam" id="PF00460"/>
    </source>
</evidence>
<comment type="caution">
    <text evidence="8">The sequence shown here is derived from an EMBL/GenBank/DDBJ whole genome shotgun (WGS) entry which is preliminary data.</text>
</comment>
<name>A0ABU8TL08_9HYPH</name>
<dbReference type="InterPro" id="IPR020013">
    <property type="entry name" value="Flagellar_FlgE/F/G"/>
</dbReference>
<keyword evidence="8" id="KW-0969">Cilium</keyword>
<feature type="domain" description="Flagellar hook protein FlgE/F/G-like D1" evidence="7">
    <location>
        <begin position="86"/>
        <end position="160"/>
    </location>
</feature>
<evidence type="ECO:0000313" key="8">
    <source>
        <dbReference type="EMBL" id="MEJ8474836.1"/>
    </source>
</evidence>
<feature type="domain" description="Flagellar basal-body/hook protein C-terminal" evidence="6">
    <location>
        <begin position="418"/>
        <end position="460"/>
    </location>
</feature>
<gene>
    <name evidence="8" type="ORF">V6575_12130</name>
</gene>